<dbReference type="Proteomes" id="UP000630528">
    <property type="component" value="Unassembled WGS sequence"/>
</dbReference>
<dbReference type="InterPro" id="IPR029068">
    <property type="entry name" value="Glyas_Bleomycin-R_OHBP_Dase"/>
</dbReference>
<dbReference type="PROSITE" id="PS51819">
    <property type="entry name" value="VOC"/>
    <property type="match status" value="1"/>
</dbReference>
<evidence type="ECO:0000259" key="2">
    <source>
        <dbReference type="PROSITE" id="PS51819"/>
    </source>
</evidence>
<proteinExistence type="predicted"/>
<keyword evidence="1" id="KW-0479">Metal-binding</keyword>
<dbReference type="InterPro" id="IPR037523">
    <property type="entry name" value="VOC_core"/>
</dbReference>
<dbReference type="EMBL" id="JAEPWM010000005">
    <property type="protein sequence ID" value="MBK6007218.1"/>
    <property type="molecule type" value="Genomic_DNA"/>
</dbReference>
<dbReference type="GO" id="GO:0046491">
    <property type="term" value="P:L-methylmalonyl-CoA metabolic process"/>
    <property type="evidence" value="ECO:0007669"/>
    <property type="project" value="TreeGrafter"/>
</dbReference>
<evidence type="ECO:0000313" key="3">
    <source>
        <dbReference type="EMBL" id="MBK6007218.1"/>
    </source>
</evidence>
<dbReference type="GO" id="GO:0004493">
    <property type="term" value="F:methylmalonyl-CoA epimerase activity"/>
    <property type="evidence" value="ECO:0007669"/>
    <property type="project" value="TreeGrafter"/>
</dbReference>
<reference evidence="3" key="1">
    <citation type="journal article" date="2012" name="J. Microbiol. Biotechnol.">
        <title>Ramlibacter ginsenosidimutans sp. nov., with ginsenoside-converting activity.</title>
        <authorList>
            <person name="Wang L."/>
            <person name="An D.S."/>
            <person name="Kim S.G."/>
            <person name="Jin F.X."/>
            <person name="Kim S.C."/>
            <person name="Lee S.T."/>
            <person name="Im W.T."/>
        </authorList>
    </citation>
    <scope>NUCLEOTIDE SEQUENCE</scope>
    <source>
        <strain evidence="3">KACC 17527</strain>
    </source>
</reference>
<evidence type="ECO:0000313" key="4">
    <source>
        <dbReference type="Proteomes" id="UP000630528"/>
    </source>
</evidence>
<dbReference type="CDD" id="cd06587">
    <property type="entry name" value="VOC"/>
    <property type="match status" value="1"/>
</dbReference>
<dbReference type="Pfam" id="PF00903">
    <property type="entry name" value="Glyoxalase"/>
    <property type="match status" value="2"/>
</dbReference>
<dbReference type="PANTHER" id="PTHR43048">
    <property type="entry name" value="METHYLMALONYL-COA EPIMERASE"/>
    <property type="match status" value="1"/>
</dbReference>
<feature type="domain" description="VOC" evidence="2">
    <location>
        <begin position="11"/>
        <end position="149"/>
    </location>
</feature>
<reference evidence="3" key="2">
    <citation type="submission" date="2021-01" db="EMBL/GenBank/DDBJ databases">
        <authorList>
            <person name="Kang M."/>
        </authorList>
    </citation>
    <scope>NUCLEOTIDE SEQUENCE</scope>
    <source>
        <strain evidence="3">KACC 17527</strain>
    </source>
</reference>
<dbReference type="SUPFAM" id="SSF54593">
    <property type="entry name" value="Glyoxalase/Bleomycin resistance protein/Dihydroxybiphenyl dioxygenase"/>
    <property type="match status" value="2"/>
</dbReference>
<gene>
    <name evidence="3" type="ORF">JJB11_14050</name>
</gene>
<comment type="caution">
    <text evidence="3">The sequence shown here is derived from an EMBL/GenBank/DDBJ whole genome shotgun (WGS) entry which is preliminary data.</text>
</comment>
<dbReference type="Gene3D" id="3.10.180.10">
    <property type="entry name" value="2,3-Dihydroxybiphenyl 1,2-Dioxygenase, domain 1"/>
    <property type="match status" value="2"/>
</dbReference>
<name>A0A934WN64_9BURK</name>
<dbReference type="AlphaFoldDB" id="A0A934WN64"/>
<protein>
    <submittedName>
        <fullName evidence="3">VOC family protein</fullName>
    </submittedName>
</protein>
<dbReference type="RefSeq" id="WP_201172145.1">
    <property type="nucleotide sequence ID" value="NZ_JAEPWM010000005.1"/>
</dbReference>
<accession>A0A934WN64</accession>
<dbReference type="GO" id="GO:0046872">
    <property type="term" value="F:metal ion binding"/>
    <property type="evidence" value="ECO:0007669"/>
    <property type="project" value="UniProtKB-KW"/>
</dbReference>
<dbReference type="InterPro" id="IPR051785">
    <property type="entry name" value="MMCE/EMCE_epimerase"/>
</dbReference>
<evidence type="ECO:0000256" key="1">
    <source>
        <dbReference type="ARBA" id="ARBA00022723"/>
    </source>
</evidence>
<dbReference type="PANTHER" id="PTHR43048:SF3">
    <property type="entry name" value="METHYLMALONYL-COA EPIMERASE, MITOCHONDRIAL"/>
    <property type="match status" value="1"/>
</dbReference>
<sequence>MRSPVTASLTAILAFRLVTREPARLVAFYTGLGFAAGEPQAIPAAEMTLLGLQGVGWRRTLSLGDQRIELDHFDPPGQPYPSNVTGADSRFQHLALVTDDAAAAWSRARALGAATISVGGPVTLPESSGGVTAVKFRDPEGHPLELLQFAGSPRKAGLLGIDHSAISVADVEASRAFYEALGLSTQGRMLNHGPTQAALDALAGAEVDVVPLMPAIGTPHLELLGYRSPSPRRAGHLAANDVAATRVVWSADRDGLLRDPDGHLHLLTRVDKGSPPG</sequence>
<organism evidence="3 4">
    <name type="scientific">Ramlibacter ginsenosidimutans</name>
    <dbReference type="NCBI Taxonomy" id="502333"/>
    <lineage>
        <taxon>Bacteria</taxon>
        <taxon>Pseudomonadati</taxon>
        <taxon>Pseudomonadota</taxon>
        <taxon>Betaproteobacteria</taxon>
        <taxon>Burkholderiales</taxon>
        <taxon>Comamonadaceae</taxon>
        <taxon>Ramlibacter</taxon>
    </lineage>
</organism>
<dbReference type="InterPro" id="IPR004360">
    <property type="entry name" value="Glyas_Fos-R_dOase_dom"/>
</dbReference>
<keyword evidence="4" id="KW-1185">Reference proteome</keyword>